<accession>A0AAD9JMH9</accession>
<dbReference type="GO" id="GO:0008061">
    <property type="term" value="F:chitin binding"/>
    <property type="evidence" value="ECO:0007669"/>
    <property type="project" value="InterPro"/>
</dbReference>
<evidence type="ECO:0000313" key="3">
    <source>
        <dbReference type="Proteomes" id="UP001208570"/>
    </source>
</evidence>
<dbReference type="EMBL" id="JAODUP010000258">
    <property type="protein sequence ID" value="KAK2154770.1"/>
    <property type="molecule type" value="Genomic_DNA"/>
</dbReference>
<name>A0AAD9JMH9_9ANNE</name>
<sequence length="85" mass="9760">MDKDCAGYFGNGTSFSYYPNVYDCNKYIWCVDGRPYQNQCPSGYIFNPYYPDFNHLCVLPNHPDVNVPCLPQTVSGKIIINQTTY</sequence>
<dbReference type="Gene3D" id="2.170.140.10">
    <property type="entry name" value="Chitin binding domain"/>
    <property type="match status" value="1"/>
</dbReference>
<dbReference type="InterPro" id="IPR036508">
    <property type="entry name" value="Chitin-bd_dom_sf"/>
</dbReference>
<dbReference type="SMART" id="SM00494">
    <property type="entry name" value="ChtBD2"/>
    <property type="match status" value="1"/>
</dbReference>
<protein>
    <recommendedName>
        <fullName evidence="1">Chitin-binding type-2 domain-containing protein</fullName>
    </recommendedName>
</protein>
<dbReference type="InterPro" id="IPR002557">
    <property type="entry name" value="Chitin-bd_dom"/>
</dbReference>
<feature type="domain" description="Chitin-binding type-2" evidence="1">
    <location>
        <begin position="2"/>
        <end position="71"/>
    </location>
</feature>
<gene>
    <name evidence="2" type="ORF">LSH36_258g05013</name>
</gene>
<evidence type="ECO:0000259" key="1">
    <source>
        <dbReference type="PROSITE" id="PS50940"/>
    </source>
</evidence>
<dbReference type="Pfam" id="PF01607">
    <property type="entry name" value="CBM_14"/>
    <property type="match status" value="1"/>
</dbReference>
<dbReference type="AlphaFoldDB" id="A0AAD9JMH9"/>
<dbReference type="GO" id="GO:0005576">
    <property type="term" value="C:extracellular region"/>
    <property type="evidence" value="ECO:0007669"/>
    <property type="project" value="InterPro"/>
</dbReference>
<organism evidence="2 3">
    <name type="scientific">Paralvinella palmiformis</name>
    <dbReference type="NCBI Taxonomy" id="53620"/>
    <lineage>
        <taxon>Eukaryota</taxon>
        <taxon>Metazoa</taxon>
        <taxon>Spiralia</taxon>
        <taxon>Lophotrochozoa</taxon>
        <taxon>Annelida</taxon>
        <taxon>Polychaeta</taxon>
        <taxon>Sedentaria</taxon>
        <taxon>Canalipalpata</taxon>
        <taxon>Terebellida</taxon>
        <taxon>Terebelliformia</taxon>
        <taxon>Alvinellidae</taxon>
        <taxon>Paralvinella</taxon>
    </lineage>
</organism>
<dbReference type="Proteomes" id="UP001208570">
    <property type="component" value="Unassembled WGS sequence"/>
</dbReference>
<keyword evidence="3" id="KW-1185">Reference proteome</keyword>
<proteinExistence type="predicted"/>
<evidence type="ECO:0000313" key="2">
    <source>
        <dbReference type="EMBL" id="KAK2154770.1"/>
    </source>
</evidence>
<dbReference type="SUPFAM" id="SSF57625">
    <property type="entry name" value="Invertebrate chitin-binding proteins"/>
    <property type="match status" value="1"/>
</dbReference>
<comment type="caution">
    <text evidence="2">The sequence shown here is derived from an EMBL/GenBank/DDBJ whole genome shotgun (WGS) entry which is preliminary data.</text>
</comment>
<reference evidence="2" key="1">
    <citation type="journal article" date="2023" name="Mol. Biol. Evol.">
        <title>Third-Generation Sequencing Reveals the Adaptive Role of the Epigenome in Three Deep-Sea Polychaetes.</title>
        <authorList>
            <person name="Perez M."/>
            <person name="Aroh O."/>
            <person name="Sun Y."/>
            <person name="Lan Y."/>
            <person name="Juniper S.K."/>
            <person name="Young C.R."/>
            <person name="Angers B."/>
            <person name="Qian P.Y."/>
        </authorList>
    </citation>
    <scope>NUCLEOTIDE SEQUENCE</scope>
    <source>
        <strain evidence="2">P08H-3</strain>
    </source>
</reference>
<dbReference type="PROSITE" id="PS50940">
    <property type="entry name" value="CHIT_BIND_II"/>
    <property type="match status" value="1"/>
</dbReference>